<evidence type="ECO:0000256" key="1">
    <source>
        <dbReference type="ARBA" id="ARBA00004777"/>
    </source>
</evidence>
<sequence length="281" mass="30428">MGVPIDGKIVAAKYKEELKLFIKDRALRGLNSPCIASILIGEDKGSIFYMNNQNKLCSEIGVEYKKIILPKETSEQVVLNTIEDLNNDENIHGIIIQLPIPEGLDEEVIVNKISHLKDVDGLTDINCGKFYKGEKCFIPCTSQGIIELIKSTGIKIKGKNAVVLGRSIIVGKSVAQLLLNEDATVTVCHSKTMDVKSICQDADIIVAAIGSPNFVKEDFIKEGAVVIDVGFTVVDGKMAGDVDYENVIHKASYITPVPGGVGAMTSIMLIKNTCEGLGNEY</sequence>
<evidence type="ECO:0000256" key="3">
    <source>
        <dbReference type="ARBA" id="ARBA00022605"/>
    </source>
</evidence>
<dbReference type="InterPro" id="IPR020631">
    <property type="entry name" value="THF_DH/CycHdrlase_NAD-bd_dom"/>
</dbReference>
<name>A0ABP3U5L3_9CLOT</name>
<comment type="caution">
    <text evidence="11">Lacks conserved residue(s) required for the propagation of feature annotation.</text>
</comment>
<comment type="catalytic activity">
    <reaction evidence="11">
        <text>(6R)-5,10-methenyltetrahydrofolate + H2O = (6R)-10-formyltetrahydrofolate + H(+)</text>
        <dbReference type="Rhea" id="RHEA:23700"/>
        <dbReference type="ChEBI" id="CHEBI:15377"/>
        <dbReference type="ChEBI" id="CHEBI:15378"/>
        <dbReference type="ChEBI" id="CHEBI:57455"/>
        <dbReference type="ChEBI" id="CHEBI:195366"/>
        <dbReference type="EC" id="3.5.4.9"/>
    </reaction>
</comment>
<dbReference type="SUPFAM" id="SSF51735">
    <property type="entry name" value="NAD(P)-binding Rossmann-fold domains"/>
    <property type="match status" value="1"/>
</dbReference>
<dbReference type="HAMAP" id="MF_01576">
    <property type="entry name" value="THF_DHG_CYH"/>
    <property type="match status" value="1"/>
</dbReference>
<comment type="caution">
    <text evidence="14">The sequence shown here is derived from an EMBL/GenBank/DDBJ whole genome shotgun (WGS) entry which is preliminary data.</text>
</comment>
<dbReference type="PRINTS" id="PR00085">
    <property type="entry name" value="THFDHDRGNASE"/>
</dbReference>
<organism evidence="14 15">
    <name type="scientific">Clostridium malenominatum</name>
    <dbReference type="NCBI Taxonomy" id="1539"/>
    <lineage>
        <taxon>Bacteria</taxon>
        <taxon>Bacillati</taxon>
        <taxon>Bacillota</taxon>
        <taxon>Clostridia</taxon>
        <taxon>Eubacteriales</taxon>
        <taxon>Clostridiaceae</taxon>
        <taxon>Clostridium</taxon>
    </lineage>
</organism>
<keyword evidence="15" id="KW-1185">Reference proteome</keyword>
<evidence type="ECO:0000256" key="4">
    <source>
        <dbReference type="ARBA" id="ARBA00022755"/>
    </source>
</evidence>
<dbReference type="InterPro" id="IPR020630">
    <property type="entry name" value="THF_DH/CycHdrlase_cat_dom"/>
</dbReference>
<proteinExistence type="inferred from homology"/>
<dbReference type="InterPro" id="IPR046346">
    <property type="entry name" value="Aminoacid_DH-like_N_sf"/>
</dbReference>
<feature type="domain" description="Tetrahydrofolate dehydrogenase/cyclohydrolase NAD(P)-binding" evidence="13">
    <location>
        <begin position="139"/>
        <end position="275"/>
    </location>
</feature>
<protein>
    <recommendedName>
        <fullName evidence="11">Bifunctional protein FolD</fullName>
    </recommendedName>
    <domain>
        <recommendedName>
            <fullName evidence="11">Methylenetetrahydrofolate dehydrogenase</fullName>
            <ecNumber evidence="11">1.5.1.5</ecNumber>
        </recommendedName>
    </domain>
    <domain>
        <recommendedName>
            <fullName evidence="11">Methenyltetrahydrofolate cyclohydrolase</fullName>
            <ecNumber evidence="11">3.5.4.9</ecNumber>
        </recommendedName>
    </domain>
</protein>
<evidence type="ECO:0000256" key="6">
    <source>
        <dbReference type="ARBA" id="ARBA00022857"/>
    </source>
</evidence>
<comment type="subunit">
    <text evidence="11">Homodimer.</text>
</comment>
<comment type="function">
    <text evidence="11">Catalyzes the oxidation of 5,10-methylenetetrahydrofolate to 5,10-methenyltetrahydrofolate and then the hydrolysis of 5,10-methenyltetrahydrofolate to 10-formyltetrahydrofolate.</text>
</comment>
<keyword evidence="3 11" id="KW-0028">Amino-acid biosynthesis</keyword>
<comment type="catalytic activity">
    <reaction evidence="11">
        <text>(6R)-5,10-methylene-5,6,7,8-tetrahydrofolate + NADP(+) = (6R)-5,10-methenyltetrahydrofolate + NADPH</text>
        <dbReference type="Rhea" id="RHEA:22812"/>
        <dbReference type="ChEBI" id="CHEBI:15636"/>
        <dbReference type="ChEBI" id="CHEBI:57455"/>
        <dbReference type="ChEBI" id="CHEBI:57783"/>
        <dbReference type="ChEBI" id="CHEBI:58349"/>
        <dbReference type="EC" id="1.5.1.5"/>
    </reaction>
</comment>
<evidence type="ECO:0000256" key="2">
    <source>
        <dbReference type="ARBA" id="ARBA00022563"/>
    </source>
</evidence>
<dbReference type="SUPFAM" id="SSF53223">
    <property type="entry name" value="Aminoacid dehydrogenase-like, N-terminal domain"/>
    <property type="match status" value="1"/>
</dbReference>
<comment type="similarity">
    <text evidence="11">Belongs to the tetrahydrofolate dehydrogenase/cyclohydrolase family.</text>
</comment>
<keyword evidence="5 11" id="KW-0378">Hydrolase</keyword>
<dbReference type="Proteomes" id="UP001500339">
    <property type="component" value="Unassembled WGS sequence"/>
</dbReference>
<keyword evidence="4 11" id="KW-0658">Purine biosynthesis</keyword>
<dbReference type="Pfam" id="PF02882">
    <property type="entry name" value="THF_DHG_CYH_C"/>
    <property type="match status" value="1"/>
</dbReference>
<dbReference type="EC" id="3.5.4.9" evidence="11"/>
<accession>A0ABP3U5L3</accession>
<keyword evidence="6 11" id="KW-0521">NADP</keyword>
<dbReference type="InterPro" id="IPR036291">
    <property type="entry name" value="NAD(P)-bd_dom_sf"/>
</dbReference>
<dbReference type="PANTHER" id="PTHR48099">
    <property type="entry name" value="C-1-TETRAHYDROFOLATE SYNTHASE, CYTOPLASMIC-RELATED"/>
    <property type="match status" value="1"/>
</dbReference>
<reference evidence="15" key="1">
    <citation type="journal article" date="2019" name="Int. J. Syst. Evol. Microbiol.">
        <title>The Global Catalogue of Microorganisms (GCM) 10K type strain sequencing project: providing services to taxonomists for standard genome sequencing and annotation.</title>
        <authorList>
            <consortium name="The Broad Institute Genomics Platform"/>
            <consortium name="The Broad Institute Genome Sequencing Center for Infectious Disease"/>
            <person name="Wu L."/>
            <person name="Ma J."/>
        </authorList>
    </citation>
    <scope>NUCLEOTIDE SEQUENCE [LARGE SCALE GENOMIC DNA]</scope>
    <source>
        <strain evidence="15">JCM 1405</strain>
    </source>
</reference>
<evidence type="ECO:0000313" key="15">
    <source>
        <dbReference type="Proteomes" id="UP001500339"/>
    </source>
</evidence>
<evidence type="ECO:0000256" key="10">
    <source>
        <dbReference type="ARBA" id="ARBA00023268"/>
    </source>
</evidence>
<evidence type="ECO:0000256" key="5">
    <source>
        <dbReference type="ARBA" id="ARBA00022801"/>
    </source>
</evidence>
<dbReference type="Gene3D" id="3.40.50.10860">
    <property type="entry name" value="Leucine Dehydrogenase, chain A, domain 1"/>
    <property type="match status" value="1"/>
</dbReference>
<evidence type="ECO:0000256" key="9">
    <source>
        <dbReference type="ARBA" id="ARBA00023167"/>
    </source>
</evidence>
<evidence type="ECO:0000313" key="14">
    <source>
        <dbReference type="EMBL" id="GAA0723753.1"/>
    </source>
</evidence>
<feature type="domain" description="Tetrahydrofolate dehydrogenase/cyclohydrolase catalytic" evidence="12">
    <location>
        <begin position="5"/>
        <end position="120"/>
    </location>
</feature>
<comment type="pathway">
    <text evidence="1 11">One-carbon metabolism; tetrahydrofolate interconversion.</text>
</comment>
<evidence type="ECO:0000256" key="11">
    <source>
        <dbReference type="HAMAP-Rule" id="MF_01576"/>
    </source>
</evidence>
<keyword evidence="10 11" id="KW-0511">Multifunctional enzyme</keyword>
<keyword evidence="2 11" id="KW-0554">One-carbon metabolism</keyword>
<evidence type="ECO:0000256" key="7">
    <source>
        <dbReference type="ARBA" id="ARBA00023002"/>
    </source>
</evidence>
<dbReference type="PANTHER" id="PTHR48099:SF5">
    <property type="entry name" value="C-1-TETRAHYDROFOLATE SYNTHASE, CYTOPLASMIC"/>
    <property type="match status" value="1"/>
</dbReference>
<feature type="binding site" evidence="11">
    <location>
        <begin position="165"/>
        <end position="167"/>
    </location>
    <ligand>
        <name>NADP(+)</name>
        <dbReference type="ChEBI" id="CHEBI:58349"/>
    </ligand>
</feature>
<keyword evidence="9 11" id="KW-0486">Methionine biosynthesis</keyword>
<dbReference type="CDD" id="cd01080">
    <property type="entry name" value="NAD_bind_m-THF_DH_Cyclohyd"/>
    <property type="match status" value="1"/>
</dbReference>
<dbReference type="Pfam" id="PF00763">
    <property type="entry name" value="THF_DHG_CYH"/>
    <property type="match status" value="1"/>
</dbReference>
<dbReference type="NCBIfam" id="NF010769">
    <property type="entry name" value="PRK14172.1"/>
    <property type="match status" value="1"/>
</dbReference>
<evidence type="ECO:0000259" key="13">
    <source>
        <dbReference type="Pfam" id="PF02882"/>
    </source>
</evidence>
<dbReference type="RefSeq" id="WP_343768750.1">
    <property type="nucleotide sequence ID" value="NZ_BAAACF010000001.1"/>
</dbReference>
<dbReference type="EMBL" id="BAAACF010000001">
    <property type="protein sequence ID" value="GAA0723753.1"/>
    <property type="molecule type" value="Genomic_DNA"/>
</dbReference>
<dbReference type="Gene3D" id="3.40.50.720">
    <property type="entry name" value="NAD(P)-binding Rossmann-like Domain"/>
    <property type="match status" value="1"/>
</dbReference>
<keyword evidence="7 11" id="KW-0560">Oxidoreductase</keyword>
<gene>
    <name evidence="11" type="primary">folD</name>
    <name evidence="14" type="ORF">GCM10008905_16760</name>
</gene>
<evidence type="ECO:0000256" key="8">
    <source>
        <dbReference type="ARBA" id="ARBA00023102"/>
    </source>
</evidence>
<dbReference type="InterPro" id="IPR000672">
    <property type="entry name" value="THF_DH/CycHdrlase"/>
</dbReference>
<dbReference type="EC" id="1.5.1.5" evidence="11"/>
<evidence type="ECO:0000259" key="12">
    <source>
        <dbReference type="Pfam" id="PF00763"/>
    </source>
</evidence>
<keyword evidence="8 11" id="KW-0368">Histidine biosynthesis</keyword>